<dbReference type="EMBL" id="LNIX01000040">
    <property type="protein sequence ID" value="OXA39206.1"/>
    <property type="molecule type" value="Genomic_DNA"/>
</dbReference>
<feature type="region of interest" description="Disordered" evidence="2">
    <location>
        <begin position="1"/>
        <end position="35"/>
    </location>
</feature>
<keyword evidence="4" id="KW-1185">Reference proteome</keyword>
<feature type="compositionally biased region" description="Polar residues" evidence="2">
    <location>
        <begin position="10"/>
        <end position="22"/>
    </location>
</feature>
<accession>A0A226D4M2</accession>
<evidence type="ECO:0000313" key="3">
    <source>
        <dbReference type="EMBL" id="OXA39206.1"/>
    </source>
</evidence>
<feature type="coiled-coil region" evidence="1">
    <location>
        <begin position="85"/>
        <end position="119"/>
    </location>
</feature>
<gene>
    <name evidence="3" type="ORF">Fcan01_25993</name>
</gene>
<comment type="caution">
    <text evidence="3">The sequence shown here is derived from an EMBL/GenBank/DDBJ whole genome shotgun (WGS) entry which is preliminary data.</text>
</comment>
<evidence type="ECO:0000256" key="2">
    <source>
        <dbReference type="SAM" id="MobiDB-lite"/>
    </source>
</evidence>
<reference evidence="3 4" key="1">
    <citation type="submission" date="2015-12" db="EMBL/GenBank/DDBJ databases">
        <title>The genome of Folsomia candida.</title>
        <authorList>
            <person name="Faddeeva A."/>
            <person name="Derks M.F."/>
            <person name="Anvar Y."/>
            <person name="Smit S."/>
            <person name="Van Straalen N."/>
            <person name="Roelofs D."/>
        </authorList>
    </citation>
    <scope>NUCLEOTIDE SEQUENCE [LARGE SCALE GENOMIC DNA]</scope>
    <source>
        <strain evidence="3 4">VU population</strain>
        <tissue evidence="3">Whole body</tissue>
    </source>
</reference>
<evidence type="ECO:0000313" key="4">
    <source>
        <dbReference type="Proteomes" id="UP000198287"/>
    </source>
</evidence>
<feature type="region of interest" description="Disordered" evidence="2">
    <location>
        <begin position="271"/>
        <end position="368"/>
    </location>
</feature>
<proteinExistence type="predicted"/>
<feature type="compositionally biased region" description="Polar residues" evidence="2">
    <location>
        <begin position="343"/>
        <end position="361"/>
    </location>
</feature>
<keyword evidence="1" id="KW-0175">Coiled coil</keyword>
<organism evidence="3 4">
    <name type="scientific">Folsomia candida</name>
    <name type="common">Springtail</name>
    <dbReference type="NCBI Taxonomy" id="158441"/>
    <lineage>
        <taxon>Eukaryota</taxon>
        <taxon>Metazoa</taxon>
        <taxon>Ecdysozoa</taxon>
        <taxon>Arthropoda</taxon>
        <taxon>Hexapoda</taxon>
        <taxon>Collembola</taxon>
        <taxon>Entomobryomorpha</taxon>
        <taxon>Isotomoidea</taxon>
        <taxon>Isotomidae</taxon>
        <taxon>Proisotominae</taxon>
        <taxon>Folsomia</taxon>
    </lineage>
</organism>
<protein>
    <submittedName>
        <fullName evidence="3">Uncharacterized protein</fullName>
    </submittedName>
</protein>
<dbReference type="AlphaFoldDB" id="A0A226D4M2"/>
<feature type="compositionally biased region" description="Basic and acidic residues" evidence="2">
    <location>
        <begin position="312"/>
        <end position="324"/>
    </location>
</feature>
<feature type="compositionally biased region" description="Polar residues" evidence="2">
    <location>
        <begin position="271"/>
        <end position="311"/>
    </location>
</feature>
<name>A0A226D4M2_FOLCA</name>
<sequence>MAPGKRKNTNNEQSSTISVQKSKTVKKRKISPNQNTVVDSDSENEIMELNSVSSIPENAPLTVAVLSKLLLENSIKVTEKIDQRFDSLDKSLVAQSSKLSELEEELQTVKESLHKVSSENQQLWKELSKLNLIFSGLKDDEFEQPDELYSKVSHVIRTDFSFDTAHRVRRRNGNLPRPIKVRFLSVLQRNNVLTNRFNVRHPIYINEDLPLKMRLDHKAMREKRMKLIEEGLDRRDIKMDWTKKTLCAMGMSYNFNEGILVDQIPIPNVQSQQSRGLSSNKSVTNFSQNPQNRSGFSYQNKTSQNLSNNNHTESKAQDGRRNQRLESNMTAPNNKPNRDPSRTHASGDTSTSIPSTSSNQHSPRHQIGQHNPFTALQNLSEEDDFLGMSQ</sequence>
<dbReference type="Proteomes" id="UP000198287">
    <property type="component" value="Unassembled WGS sequence"/>
</dbReference>
<feature type="compositionally biased region" description="Polar residues" evidence="2">
    <location>
        <begin position="325"/>
        <end position="335"/>
    </location>
</feature>
<evidence type="ECO:0000256" key="1">
    <source>
        <dbReference type="SAM" id="Coils"/>
    </source>
</evidence>